<gene>
    <name evidence="3" type="ORF">FTOL_05787</name>
</gene>
<dbReference type="Pfam" id="PF00069">
    <property type="entry name" value="Pkinase"/>
    <property type="match status" value="1"/>
</dbReference>
<evidence type="ECO:0000313" key="4">
    <source>
        <dbReference type="Proteomes" id="UP001187734"/>
    </source>
</evidence>
<proteinExistence type="predicted"/>
<sequence>MAGRTDSSPFASEAVTSEEVTGNATVETPAVRPLMLKNREFHRHKRPGTKKPEMRSRYVTLLLINTVRSMVRRSFHDTKTQSQHTTNPPFFDFVDSVPPFVTKTRVCKCGGTGQVSQATIHPSYQEVDSKSTDNCLDKAQEHLYALKDFHVGNVDDFFREVMSHQRLTQTPHPHIVPLLASYREKSQYHLVFPWADCDLAMFWRRHPRPPHDKRTLEWIGRQMMGLADALSIVHGPTEENEISSFYGVHGDLKPENILCFHDAPEQYMLAITDFGSSYFLPSHEKKNTKPRHIKRTPAYRAPEVDITSEGVTQAYDIWGFGCIISQALLWALDGLQGLERLSEARHDQEDNSPNRDAFFRLQRTLGGVLTARLKPQVQNLLLSMRSHPHSTPFSNDILDLVVNGMLRIDLHQRMTSQGVVGALAKICRRLDEDPAYSEFHVDRKDNNMEMVYTNQNASQRPRLDRTVDANYYTNTTTQSLDGSHAQGQLKPRFACPFFKAGILISARHRACEGPGWTDINKVKEHVFRAHLIDHHKNKFVCRRCDEGFKTDELFLAHQHQELACHKTTSQPVYGKLTRGQASSLRSLKRKSTKIPDEERWFEIYKVVNPCSDPRRDGISPYCEPNSVSMRTLSSTSSSGISQYKDYLLQRNAEEYMAKLASQGIPVSLATATKILELQVKDIEKFDGARREPVLTYEITQASCEKVDVAEGHDAQVPGERSPLSQLLTSWNNETDGDV</sequence>
<protein>
    <recommendedName>
        <fullName evidence="2">Protein kinase domain-containing protein</fullName>
    </recommendedName>
</protein>
<dbReference type="GO" id="GO:0004674">
    <property type="term" value="F:protein serine/threonine kinase activity"/>
    <property type="evidence" value="ECO:0007669"/>
    <property type="project" value="TreeGrafter"/>
</dbReference>
<name>A0AAE8M7Z2_9HYPO</name>
<dbReference type="Proteomes" id="UP001187734">
    <property type="component" value="Unassembled WGS sequence"/>
</dbReference>
<dbReference type="CDD" id="cd00180">
    <property type="entry name" value="PKc"/>
    <property type="match status" value="1"/>
</dbReference>
<feature type="domain" description="Protein kinase" evidence="2">
    <location>
        <begin position="101"/>
        <end position="414"/>
    </location>
</feature>
<dbReference type="InterPro" id="IPR011009">
    <property type="entry name" value="Kinase-like_dom_sf"/>
</dbReference>
<dbReference type="Gene3D" id="1.10.510.10">
    <property type="entry name" value="Transferase(Phosphotransferase) domain 1"/>
    <property type="match status" value="1"/>
</dbReference>
<dbReference type="PANTHER" id="PTHR24359">
    <property type="entry name" value="SERINE/THREONINE-PROTEIN KINASE SBK1"/>
    <property type="match status" value="1"/>
</dbReference>
<feature type="region of interest" description="Disordered" evidence="1">
    <location>
        <begin position="711"/>
        <end position="738"/>
    </location>
</feature>
<dbReference type="SMART" id="SM00220">
    <property type="entry name" value="S_TKc"/>
    <property type="match status" value="1"/>
</dbReference>
<accession>A0AAE8M7Z2</accession>
<organism evidence="3 4">
    <name type="scientific">Fusarium torulosum</name>
    <dbReference type="NCBI Taxonomy" id="33205"/>
    <lineage>
        <taxon>Eukaryota</taxon>
        <taxon>Fungi</taxon>
        <taxon>Dikarya</taxon>
        <taxon>Ascomycota</taxon>
        <taxon>Pezizomycotina</taxon>
        <taxon>Sordariomycetes</taxon>
        <taxon>Hypocreomycetidae</taxon>
        <taxon>Hypocreales</taxon>
        <taxon>Nectriaceae</taxon>
        <taxon>Fusarium</taxon>
    </lineage>
</organism>
<dbReference type="PANTHER" id="PTHR24359:SF1">
    <property type="entry name" value="INHIBITOR OF NUCLEAR FACTOR KAPPA-B KINASE EPSILON SUBUNIT HOMOLOG 1-RELATED"/>
    <property type="match status" value="1"/>
</dbReference>
<dbReference type="SUPFAM" id="SSF56112">
    <property type="entry name" value="Protein kinase-like (PK-like)"/>
    <property type="match status" value="1"/>
</dbReference>
<dbReference type="InterPro" id="IPR000719">
    <property type="entry name" value="Prot_kinase_dom"/>
</dbReference>
<feature type="compositionally biased region" description="Polar residues" evidence="1">
    <location>
        <begin position="722"/>
        <end position="738"/>
    </location>
</feature>
<reference evidence="3" key="1">
    <citation type="submission" date="2018-03" db="EMBL/GenBank/DDBJ databases">
        <authorList>
            <person name="Guldener U."/>
        </authorList>
    </citation>
    <scope>NUCLEOTIDE SEQUENCE</scope>
</reference>
<evidence type="ECO:0000256" key="1">
    <source>
        <dbReference type="SAM" id="MobiDB-lite"/>
    </source>
</evidence>
<feature type="compositionally biased region" description="Basic residues" evidence="1">
    <location>
        <begin position="40"/>
        <end position="49"/>
    </location>
</feature>
<dbReference type="AlphaFoldDB" id="A0AAE8M7Z2"/>
<dbReference type="EMBL" id="ONZP01000184">
    <property type="protein sequence ID" value="SPJ76056.1"/>
    <property type="molecule type" value="Genomic_DNA"/>
</dbReference>
<dbReference type="PROSITE" id="PS50011">
    <property type="entry name" value="PROTEIN_KINASE_DOM"/>
    <property type="match status" value="1"/>
</dbReference>
<dbReference type="GO" id="GO:0005524">
    <property type="term" value="F:ATP binding"/>
    <property type="evidence" value="ECO:0007669"/>
    <property type="project" value="InterPro"/>
</dbReference>
<keyword evidence="4" id="KW-1185">Reference proteome</keyword>
<feature type="compositionally biased region" description="Polar residues" evidence="1">
    <location>
        <begin position="1"/>
        <end position="26"/>
    </location>
</feature>
<evidence type="ECO:0000259" key="2">
    <source>
        <dbReference type="PROSITE" id="PS50011"/>
    </source>
</evidence>
<comment type="caution">
    <text evidence="3">The sequence shown here is derived from an EMBL/GenBank/DDBJ whole genome shotgun (WGS) entry which is preliminary data.</text>
</comment>
<evidence type="ECO:0000313" key="3">
    <source>
        <dbReference type="EMBL" id="SPJ76056.1"/>
    </source>
</evidence>
<feature type="region of interest" description="Disordered" evidence="1">
    <location>
        <begin position="1"/>
        <end position="52"/>
    </location>
</feature>